<organism evidence="2 3">
    <name type="scientific">Periplaneta americana</name>
    <name type="common">American cockroach</name>
    <name type="synonym">Blatta americana</name>
    <dbReference type="NCBI Taxonomy" id="6978"/>
    <lineage>
        <taxon>Eukaryota</taxon>
        <taxon>Metazoa</taxon>
        <taxon>Ecdysozoa</taxon>
        <taxon>Arthropoda</taxon>
        <taxon>Hexapoda</taxon>
        <taxon>Insecta</taxon>
        <taxon>Pterygota</taxon>
        <taxon>Neoptera</taxon>
        <taxon>Polyneoptera</taxon>
        <taxon>Dictyoptera</taxon>
        <taxon>Blattodea</taxon>
        <taxon>Blattoidea</taxon>
        <taxon>Blattidae</taxon>
        <taxon>Blattinae</taxon>
        <taxon>Periplaneta</taxon>
    </lineage>
</organism>
<sequence length="128" mass="12747">MVTGSTADSPSPTSSLSQSPTTSVGSFFSPEQDVFATVAVMSASSPPPSATSANTAFSFGQDFTPLVHLGGVKQQSPSPASPPASSSPVGSLSPRGSPPPGTPDARLPVFNRLSSTMLDLGGLAELLA</sequence>
<reference evidence="2 3" key="1">
    <citation type="journal article" date="2022" name="Allergy">
        <title>Genome assembly and annotation of Periplaneta americana reveal a comprehensive cockroach allergen profile.</title>
        <authorList>
            <person name="Wang L."/>
            <person name="Xiong Q."/>
            <person name="Saelim N."/>
            <person name="Wang L."/>
            <person name="Nong W."/>
            <person name="Wan A.T."/>
            <person name="Shi M."/>
            <person name="Liu X."/>
            <person name="Cao Q."/>
            <person name="Hui J.H.L."/>
            <person name="Sookrung N."/>
            <person name="Leung T.F."/>
            <person name="Tungtrongchitr A."/>
            <person name="Tsui S.K.W."/>
        </authorList>
    </citation>
    <scope>NUCLEOTIDE SEQUENCE [LARGE SCALE GENOMIC DNA]</scope>
    <source>
        <strain evidence="2">PWHHKU_190912</strain>
    </source>
</reference>
<comment type="caution">
    <text evidence="2">The sequence shown here is derived from an EMBL/GenBank/DDBJ whole genome shotgun (WGS) entry which is preliminary data.</text>
</comment>
<proteinExistence type="predicted"/>
<evidence type="ECO:0000313" key="3">
    <source>
        <dbReference type="Proteomes" id="UP001148838"/>
    </source>
</evidence>
<feature type="region of interest" description="Disordered" evidence="1">
    <location>
        <begin position="1"/>
        <end position="27"/>
    </location>
</feature>
<dbReference type="EMBL" id="JAJSOF020000015">
    <property type="protein sequence ID" value="KAJ4441613.1"/>
    <property type="molecule type" value="Genomic_DNA"/>
</dbReference>
<dbReference type="Proteomes" id="UP001148838">
    <property type="component" value="Unassembled WGS sequence"/>
</dbReference>
<protein>
    <submittedName>
        <fullName evidence="2">Uncharacterized protein</fullName>
    </submittedName>
</protein>
<keyword evidence="3" id="KW-1185">Reference proteome</keyword>
<evidence type="ECO:0000313" key="2">
    <source>
        <dbReference type="EMBL" id="KAJ4441613.1"/>
    </source>
</evidence>
<feature type="compositionally biased region" description="Low complexity" evidence="1">
    <location>
        <begin position="83"/>
        <end position="95"/>
    </location>
</feature>
<name>A0ABQ8T535_PERAM</name>
<evidence type="ECO:0000256" key="1">
    <source>
        <dbReference type="SAM" id="MobiDB-lite"/>
    </source>
</evidence>
<feature type="region of interest" description="Disordered" evidence="1">
    <location>
        <begin position="68"/>
        <end position="108"/>
    </location>
</feature>
<gene>
    <name evidence="2" type="ORF">ANN_11469</name>
</gene>
<accession>A0ABQ8T535</accession>
<feature type="compositionally biased region" description="Low complexity" evidence="1">
    <location>
        <begin position="1"/>
        <end position="23"/>
    </location>
</feature>